<dbReference type="AlphaFoldDB" id="A0A4Y8ZRK8"/>
<keyword evidence="3" id="KW-1185">Reference proteome</keyword>
<dbReference type="EMBL" id="SPDV01000031">
    <property type="protein sequence ID" value="TFI57419.1"/>
    <property type="molecule type" value="Genomic_DNA"/>
</dbReference>
<accession>A0A4Y8ZRK8</accession>
<dbReference type="RefSeq" id="WP_135088295.1">
    <property type="nucleotide sequence ID" value="NZ_SPDV01000031.1"/>
</dbReference>
<comment type="caution">
    <text evidence="2">The sequence shown here is derived from an EMBL/GenBank/DDBJ whole genome shotgun (WGS) entry which is preliminary data.</text>
</comment>
<gene>
    <name evidence="2" type="ORF">E2493_15175</name>
</gene>
<keyword evidence="1" id="KW-1133">Transmembrane helix</keyword>
<feature type="transmembrane region" description="Helical" evidence="1">
    <location>
        <begin position="36"/>
        <end position="55"/>
    </location>
</feature>
<evidence type="ECO:0000313" key="2">
    <source>
        <dbReference type="EMBL" id="TFI57419.1"/>
    </source>
</evidence>
<protein>
    <submittedName>
        <fullName evidence="2">Uncharacterized protein</fullName>
    </submittedName>
</protein>
<keyword evidence="1" id="KW-0812">Transmembrane</keyword>
<name>A0A4Y8ZRK8_9SPHN</name>
<evidence type="ECO:0000313" key="3">
    <source>
        <dbReference type="Proteomes" id="UP000298213"/>
    </source>
</evidence>
<organism evidence="2 3">
    <name type="scientific">Sphingomonas parva</name>
    <dbReference type="NCBI Taxonomy" id="2555898"/>
    <lineage>
        <taxon>Bacteria</taxon>
        <taxon>Pseudomonadati</taxon>
        <taxon>Pseudomonadota</taxon>
        <taxon>Alphaproteobacteria</taxon>
        <taxon>Sphingomonadales</taxon>
        <taxon>Sphingomonadaceae</taxon>
        <taxon>Sphingomonas</taxon>
    </lineage>
</organism>
<dbReference type="Proteomes" id="UP000298213">
    <property type="component" value="Unassembled WGS sequence"/>
</dbReference>
<sequence length="62" mass="6720">MPMRNAIVSCLAAVLFFAALATGSRALGWVDHPVDPILLLWLAAAIAGYLLASWAKQRGRKR</sequence>
<proteinExistence type="predicted"/>
<keyword evidence="1" id="KW-0472">Membrane</keyword>
<evidence type="ECO:0000256" key="1">
    <source>
        <dbReference type="SAM" id="Phobius"/>
    </source>
</evidence>
<reference evidence="2 3" key="1">
    <citation type="submission" date="2019-03" db="EMBL/GenBank/DDBJ databases">
        <title>Genome sequence of Sphingomonas sp. 17J27-24.</title>
        <authorList>
            <person name="Kim M."/>
            <person name="Maeng S."/>
            <person name="Sathiyaraj S."/>
        </authorList>
    </citation>
    <scope>NUCLEOTIDE SEQUENCE [LARGE SCALE GENOMIC DNA]</scope>
    <source>
        <strain evidence="2 3">17J27-24</strain>
    </source>
</reference>